<accession>A0A2H0W5B0</accession>
<dbReference type="Gene3D" id="3.40.50.2000">
    <property type="entry name" value="Glycogen Phosphorylase B"/>
    <property type="match status" value="2"/>
</dbReference>
<feature type="domain" description="Glycosyltransferase subfamily 4-like N-terminal" evidence="2">
    <location>
        <begin position="24"/>
        <end position="162"/>
    </location>
</feature>
<evidence type="ECO:0000313" key="3">
    <source>
        <dbReference type="EMBL" id="PIS06536.1"/>
    </source>
</evidence>
<sequence length="353" mass="40791">MKIAQLVSGIYSVSDKSSHAIYSHVAWLCNGLTDKKHQVELFASGDSKTKAKLNSVYLKSFNKTKLNENLIKYYTFLLNSNCYSKANNFDIIHSHFTIVNLFFTKLTSTPSIQSIHSPITNDQKEILKHFKSNRFISFSLAQRKSMPELNWIANIYHGVDMDIFSYNSKPKDYFLYLGRITKEKGVHYAIEAAKAAKVPLILAGRSYSNEGYWHEKIEKQIDGKNIKYVGELNFKDKIEYIRNAKALIFPTQYTYEVFGYVMIEAMACGTPVIGWKNGSVPEIISDKKTGYVVNSINEMIQAIKDINKIKREDVRKRAERYFSIKKMVSGYEKIYKRIIDENKINQDKKNNRL</sequence>
<dbReference type="CDD" id="cd03802">
    <property type="entry name" value="GT4_AviGT4-like"/>
    <property type="match status" value="1"/>
</dbReference>
<dbReference type="InterPro" id="IPR001296">
    <property type="entry name" value="Glyco_trans_1"/>
</dbReference>
<protein>
    <submittedName>
        <fullName evidence="3">Glycosyl transferase</fullName>
    </submittedName>
</protein>
<gene>
    <name evidence="3" type="ORF">COT80_00235</name>
</gene>
<dbReference type="PANTHER" id="PTHR12526:SF595">
    <property type="entry name" value="BLL5217 PROTEIN"/>
    <property type="match status" value="1"/>
</dbReference>
<dbReference type="Pfam" id="PF13439">
    <property type="entry name" value="Glyco_transf_4"/>
    <property type="match status" value="1"/>
</dbReference>
<dbReference type="AlphaFoldDB" id="A0A2H0W5B0"/>
<dbReference type="SUPFAM" id="SSF53756">
    <property type="entry name" value="UDP-Glycosyltransferase/glycogen phosphorylase"/>
    <property type="match status" value="1"/>
</dbReference>
<name>A0A2H0W5B0_9BACT</name>
<dbReference type="Pfam" id="PF00534">
    <property type="entry name" value="Glycos_transf_1"/>
    <property type="match status" value="1"/>
</dbReference>
<evidence type="ECO:0000313" key="4">
    <source>
        <dbReference type="Proteomes" id="UP000229056"/>
    </source>
</evidence>
<evidence type="ECO:0000259" key="1">
    <source>
        <dbReference type="Pfam" id="PF00534"/>
    </source>
</evidence>
<evidence type="ECO:0000259" key="2">
    <source>
        <dbReference type="Pfam" id="PF13439"/>
    </source>
</evidence>
<reference evidence="4" key="1">
    <citation type="submission" date="2017-09" db="EMBL/GenBank/DDBJ databases">
        <title>Depth-based differentiation of microbial function through sediment-hosted aquifers and enrichment of novel symbionts in the deep terrestrial subsurface.</title>
        <authorList>
            <person name="Probst A.J."/>
            <person name="Ladd B."/>
            <person name="Jarett J.K."/>
            <person name="Geller-Mcgrath D.E."/>
            <person name="Sieber C.M.K."/>
            <person name="Emerson J.B."/>
            <person name="Anantharaman K."/>
            <person name="Thomas B.C."/>
            <person name="Malmstrom R."/>
            <person name="Stieglmeier M."/>
            <person name="Klingl A."/>
            <person name="Woyke T."/>
            <person name="Ryan C.M."/>
            <person name="Banfield J.F."/>
        </authorList>
    </citation>
    <scope>NUCLEOTIDE SEQUENCE [LARGE SCALE GENOMIC DNA]</scope>
</reference>
<comment type="caution">
    <text evidence="3">The sequence shown here is derived from an EMBL/GenBank/DDBJ whole genome shotgun (WGS) entry which is preliminary data.</text>
</comment>
<dbReference type="PANTHER" id="PTHR12526">
    <property type="entry name" value="GLYCOSYLTRANSFERASE"/>
    <property type="match status" value="1"/>
</dbReference>
<dbReference type="GO" id="GO:0016757">
    <property type="term" value="F:glycosyltransferase activity"/>
    <property type="evidence" value="ECO:0007669"/>
    <property type="project" value="InterPro"/>
</dbReference>
<proteinExistence type="predicted"/>
<organism evidence="3 4">
    <name type="scientific">Candidatus Buchananbacteria bacterium CG10_big_fil_rev_8_21_14_0_10_33_19</name>
    <dbReference type="NCBI Taxonomy" id="1974525"/>
    <lineage>
        <taxon>Bacteria</taxon>
        <taxon>Candidatus Buchananiibacteriota</taxon>
    </lineage>
</organism>
<dbReference type="EMBL" id="PEZY01000002">
    <property type="protein sequence ID" value="PIS06536.1"/>
    <property type="molecule type" value="Genomic_DNA"/>
</dbReference>
<dbReference type="Proteomes" id="UP000229056">
    <property type="component" value="Unassembled WGS sequence"/>
</dbReference>
<keyword evidence="3" id="KW-0808">Transferase</keyword>
<dbReference type="InterPro" id="IPR028098">
    <property type="entry name" value="Glyco_trans_4-like_N"/>
</dbReference>
<feature type="domain" description="Glycosyl transferase family 1" evidence="1">
    <location>
        <begin position="169"/>
        <end position="313"/>
    </location>
</feature>